<protein>
    <submittedName>
        <fullName evidence="1">Uncharacterized protein</fullName>
    </submittedName>
</protein>
<organism evidence="1 2">
    <name type="scientific">Mortierella hygrophila</name>
    <dbReference type="NCBI Taxonomy" id="979708"/>
    <lineage>
        <taxon>Eukaryota</taxon>
        <taxon>Fungi</taxon>
        <taxon>Fungi incertae sedis</taxon>
        <taxon>Mucoromycota</taxon>
        <taxon>Mortierellomycotina</taxon>
        <taxon>Mortierellomycetes</taxon>
        <taxon>Mortierellales</taxon>
        <taxon>Mortierellaceae</taxon>
        <taxon>Mortierella</taxon>
    </lineage>
</organism>
<gene>
    <name evidence="1" type="ORF">EC957_004949</name>
</gene>
<dbReference type="AlphaFoldDB" id="A0A9P6K000"/>
<keyword evidence="2" id="KW-1185">Reference proteome</keyword>
<name>A0A9P6K000_9FUNG</name>
<dbReference type="Proteomes" id="UP000723463">
    <property type="component" value="Unassembled WGS sequence"/>
</dbReference>
<accession>A0A9P6K000</accession>
<dbReference type="EMBL" id="JAAAXW010000229">
    <property type="protein sequence ID" value="KAF9539782.1"/>
    <property type="molecule type" value="Genomic_DNA"/>
</dbReference>
<reference evidence="1" key="1">
    <citation type="journal article" date="2020" name="Fungal Divers.">
        <title>Resolving the Mortierellaceae phylogeny through synthesis of multi-gene phylogenetics and phylogenomics.</title>
        <authorList>
            <person name="Vandepol N."/>
            <person name="Liber J."/>
            <person name="Desiro A."/>
            <person name="Na H."/>
            <person name="Kennedy M."/>
            <person name="Barry K."/>
            <person name="Grigoriev I.V."/>
            <person name="Miller A.N."/>
            <person name="O'Donnell K."/>
            <person name="Stajich J.E."/>
            <person name="Bonito G."/>
        </authorList>
    </citation>
    <scope>NUCLEOTIDE SEQUENCE</scope>
    <source>
        <strain evidence="1">NRRL 2591</strain>
    </source>
</reference>
<evidence type="ECO:0000313" key="2">
    <source>
        <dbReference type="Proteomes" id="UP000723463"/>
    </source>
</evidence>
<proteinExistence type="predicted"/>
<comment type="caution">
    <text evidence="1">The sequence shown here is derived from an EMBL/GenBank/DDBJ whole genome shotgun (WGS) entry which is preliminary data.</text>
</comment>
<evidence type="ECO:0000313" key="1">
    <source>
        <dbReference type="EMBL" id="KAF9539782.1"/>
    </source>
</evidence>
<sequence length="175" mass="20115">MTIQGIYLEPVRLRTSEFKEFDQRFGNKLVTMYEIHYAEVVTGYLNNVDEWDHTTYYHGTSHCGCLDHRIVNPENNRVPVYAWCDNACCCTRNIINSGFLKAKSPRGHFFSPQVEAARTIAINKTFRTAPESPLLSIFVCVTKTPQNTVTHDPEDYRSVQNDNDILPVYIAIVHK</sequence>